<protein>
    <recommendedName>
        <fullName evidence="12">HEAT repeat-containing protein 1</fullName>
    </recommendedName>
</protein>
<accession>A0ABN9THF1</accession>
<feature type="region of interest" description="Disordered" evidence="7">
    <location>
        <begin position="3394"/>
        <end position="3429"/>
    </location>
</feature>
<feature type="coiled-coil region" evidence="6">
    <location>
        <begin position="777"/>
        <end position="804"/>
    </location>
</feature>
<dbReference type="InterPro" id="IPR043502">
    <property type="entry name" value="DNA/RNA_pol_sf"/>
</dbReference>
<feature type="region of interest" description="Disordered" evidence="7">
    <location>
        <begin position="599"/>
        <end position="644"/>
    </location>
</feature>
<feature type="compositionally biased region" description="Low complexity" evidence="7">
    <location>
        <begin position="4598"/>
        <end position="4610"/>
    </location>
</feature>
<feature type="compositionally biased region" description="Basic and acidic residues" evidence="7">
    <location>
        <begin position="464"/>
        <end position="492"/>
    </location>
</feature>
<dbReference type="InterPro" id="IPR012580">
    <property type="entry name" value="NUC153"/>
</dbReference>
<evidence type="ECO:0000256" key="4">
    <source>
        <dbReference type="ARBA" id="ARBA00023172"/>
    </source>
</evidence>
<name>A0ABN9THF1_9DINO</name>
<proteinExistence type="inferred from homology"/>
<evidence type="ECO:0000259" key="8">
    <source>
        <dbReference type="Pfam" id="PF08159"/>
    </source>
</evidence>
<feature type="region of interest" description="Disordered" evidence="7">
    <location>
        <begin position="327"/>
        <end position="359"/>
    </location>
</feature>
<dbReference type="PANTHER" id="PTHR12202">
    <property type="entry name" value="ESF1 HOMOLOG"/>
    <property type="match status" value="1"/>
</dbReference>
<evidence type="ECO:0000259" key="9">
    <source>
        <dbReference type="Pfam" id="PF25121"/>
    </source>
</evidence>
<reference evidence="10" key="1">
    <citation type="submission" date="2023-10" db="EMBL/GenBank/DDBJ databases">
        <authorList>
            <person name="Chen Y."/>
            <person name="Shah S."/>
            <person name="Dougan E. K."/>
            <person name="Thang M."/>
            <person name="Chan C."/>
        </authorList>
    </citation>
    <scope>NUCLEOTIDE SEQUENCE [LARGE SCALE GENOMIC DNA]</scope>
</reference>
<comment type="subcellular location">
    <subcellularLocation>
        <location evidence="1">Nucleus</location>
        <location evidence="1">Nucleolus</location>
    </subcellularLocation>
</comment>
<evidence type="ECO:0000256" key="5">
    <source>
        <dbReference type="ARBA" id="ARBA00023242"/>
    </source>
</evidence>
<feature type="domain" description="ESF1 RRM" evidence="9">
    <location>
        <begin position="186"/>
        <end position="342"/>
    </location>
</feature>
<feature type="compositionally biased region" description="Basic residues" evidence="7">
    <location>
        <begin position="493"/>
        <end position="502"/>
    </location>
</feature>
<dbReference type="Pfam" id="PF25121">
    <property type="entry name" value="RRM_ESF1"/>
    <property type="match status" value="1"/>
</dbReference>
<evidence type="ECO:0000256" key="1">
    <source>
        <dbReference type="ARBA" id="ARBA00004604"/>
    </source>
</evidence>
<dbReference type="SUPFAM" id="SSF56349">
    <property type="entry name" value="DNA breaking-rejoining enzymes"/>
    <property type="match status" value="1"/>
</dbReference>
<feature type="compositionally biased region" description="Low complexity" evidence="7">
    <location>
        <begin position="78"/>
        <end position="95"/>
    </location>
</feature>
<evidence type="ECO:0008006" key="12">
    <source>
        <dbReference type="Google" id="ProtNLM"/>
    </source>
</evidence>
<gene>
    <name evidence="10" type="ORF">PCOR1329_LOCUS39104</name>
</gene>
<feature type="region of interest" description="Disordered" evidence="7">
    <location>
        <begin position="248"/>
        <end position="275"/>
    </location>
</feature>
<dbReference type="EMBL" id="CAUYUJ010014726">
    <property type="protein sequence ID" value="CAK0845262.1"/>
    <property type="molecule type" value="Genomic_DNA"/>
</dbReference>
<feature type="region of interest" description="Disordered" evidence="7">
    <location>
        <begin position="67"/>
        <end position="183"/>
    </location>
</feature>
<feature type="compositionally biased region" description="Basic and acidic residues" evidence="7">
    <location>
        <begin position="599"/>
        <end position="614"/>
    </location>
</feature>
<evidence type="ECO:0000256" key="3">
    <source>
        <dbReference type="ARBA" id="ARBA00023054"/>
    </source>
</evidence>
<evidence type="ECO:0000256" key="2">
    <source>
        <dbReference type="ARBA" id="ARBA00009087"/>
    </source>
</evidence>
<feature type="domain" description="NUC153" evidence="8">
    <location>
        <begin position="584"/>
        <end position="611"/>
    </location>
</feature>
<feature type="compositionally biased region" description="Low complexity" evidence="7">
    <location>
        <begin position="249"/>
        <end position="263"/>
    </location>
</feature>
<dbReference type="Gene3D" id="1.10.443.10">
    <property type="entry name" value="Intergrase catalytic core"/>
    <property type="match status" value="1"/>
</dbReference>
<organism evidence="10 11">
    <name type="scientific">Prorocentrum cordatum</name>
    <dbReference type="NCBI Taxonomy" id="2364126"/>
    <lineage>
        <taxon>Eukaryota</taxon>
        <taxon>Sar</taxon>
        <taxon>Alveolata</taxon>
        <taxon>Dinophyceae</taxon>
        <taxon>Prorocentrales</taxon>
        <taxon>Prorocentraceae</taxon>
        <taxon>Prorocentrum</taxon>
    </lineage>
</organism>
<feature type="region of interest" description="Disordered" evidence="7">
    <location>
        <begin position="4591"/>
        <end position="4610"/>
    </location>
</feature>
<evidence type="ECO:0000256" key="7">
    <source>
        <dbReference type="SAM" id="MobiDB-lite"/>
    </source>
</evidence>
<evidence type="ECO:0000313" key="11">
    <source>
        <dbReference type="Proteomes" id="UP001189429"/>
    </source>
</evidence>
<feature type="compositionally biased region" description="Low complexity" evidence="7">
    <location>
        <begin position="420"/>
        <end position="433"/>
    </location>
</feature>
<feature type="region of interest" description="Disordered" evidence="7">
    <location>
        <begin position="3266"/>
        <end position="3334"/>
    </location>
</feature>
<dbReference type="Proteomes" id="UP001189429">
    <property type="component" value="Unassembled WGS sequence"/>
</dbReference>
<keyword evidence="5" id="KW-0539">Nucleus</keyword>
<dbReference type="SUPFAM" id="SSF56672">
    <property type="entry name" value="DNA/RNA polymerases"/>
    <property type="match status" value="1"/>
</dbReference>
<dbReference type="PANTHER" id="PTHR12202:SF0">
    <property type="entry name" value="ESF1 HOMOLOG"/>
    <property type="match status" value="1"/>
</dbReference>
<feature type="compositionally biased region" description="Low complexity" evidence="7">
    <location>
        <begin position="3394"/>
        <end position="3420"/>
    </location>
</feature>
<keyword evidence="4" id="KW-0233">DNA recombination</keyword>
<feature type="compositionally biased region" description="Low complexity" evidence="7">
    <location>
        <begin position="626"/>
        <end position="644"/>
    </location>
</feature>
<dbReference type="InterPro" id="IPR011010">
    <property type="entry name" value="DNA_brk_join_enz"/>
</dbReference>
<keyword evidence="3 6" id="KW-0175">Coiled coil</keyword>
<feature type="compositionally biased region" description="Basic residues" evidence="7">
    <location>
        <begin position="96"/>
        <end position="109"/>
    </location>
</feature>
<feature type="compositionally biased region" description="Acidic residues" evidence="7">
    <location>
        <begin position="112"/>
        <end position="122"/>
    </location>
</feature>
<feature type="compositionally biased region" description="Basic residues" evidence="7">
    <location>
        <begin position="615"/>
        <end position="625"/>
    </location>
</feature>
<evidence type="ECO:0000313" key="10">
    <source>
        <dbReference type="EMBL" id="CAK0845262.1"/>
    </source>
</evidence>
<dbReference type="Pfam" id="PF08159">
    <property type="entry name" value="NUC153"/>
    <property type="match status" value="1"/>
</dbReference>
<feature type="compositionally biased region" description="Low complexity" evidence="7">
    <location>
        <begin position="3287"/>
        <end position="3297"/>
    </location>
</feature>
<feature type="compositionally biased region" description="Basic and acidic residues" evidence="7">
    <location>
        <begin position="174"/>
        <end position="183"/>
    </location>
</feature>
<comment type="caution">
    <text evidence="10">The sequence shown here is derived from an EMBL/GenBank/DDBJ whole genome shotgun (WGS) entry which is preliminary data.</text>
</comment>
<dbReference type="InterPro" id="IPR039754">
    <property type="entry name" value="Esf1"/>
</dbReference>
<keyword evidence="11" id="KW-1185">Reference proteome</keyword>
<sequence>MDPRFDTSRDPRFRRAPRHVRRVEVDKRFAHMFEDKRFVETPTVDARGRRLRRDTGRLKLKEFYQLADGDAAGGAAVGLGAATPPEPSRAAAPPARRTRAAKAGAKRRAAAAEDEDEAEEEADAARAAEEEQEAPGSSACGEEDSEEDEDEGEESEEEEEEAEGPGSEVWAARQCDEESAPRGDATRRLAIMGCDWDKTNASDLLVMLRTYLGGGESRKTGGALRSGAVERVAVYPSDWGLEQMAKEAQLGPQGLGSSSSKPGRPTTDEEDERQQTEALRRYQLQRTMYHWALAECDSAATAGWLYDQLDGLEAEGLSTRPLDLRFVPEDLTPPHAPTSEATEMPKRYKPPEQTQSALGHSKVRCTWDEGPAQRKKDLMRKKFSAKDMADMDLQTYLAASSDEGGDDEGAETLRKLVADAGSGSEAADAAGGESDSDSSSREEQMGDMEATFSVKAAQLEEELVERVKSQGDKAHTLEAKEKSTWEKYLDKRKEKRRETRRKAKEERSASKLGETEAAQEARRAAPAGKGSAASEEADQGDLELLAMDETSSKGFNLRMPQRRAHRGSAKQDGADGGFKVDVDDPRIAKIFSSADFEIDPTKPEFRNSEGMREVLKKKRQRRPKRQAQAADVQHPAPAAAPAAAVAPQAPAAAGAPAKAGSGGLQLFASKASTPCPPDAAAAAAEGTVKRWDCSGAPVESHHVEVELLGPERALYVLQRSRLACLGAGGAGAPPPPLDLRHAARPGRRGAERRAAERRLLHLCSHFDPDGEEPAGAAEALEGQLDRLRAELAEASAQASDCDASRADLLERRGAHDALRVALPASAQEAEGLAPADGAGCALEGGASQHDSDAFASLARNGVAGVSGLDPDLAAFSTLFEGAQRDRELLSTEENAHLDSEIRRMLILLSPHMQTRAAQECLEGLLQRYQVHRWNVDDVLASTLPYHDSPLFSRLLQGLHVEGKPRWSWLQTLKQNRATLVRAALAKYCAKDLSVLSFIGEVVQETLRLHKVNRALTTFFVSVWLATLASVTTVNNTLVDAALPAVMAMLRKPHLRDSFHAGLAVAGALCVKAELSPEVRTYLMERAMRLGSAGEPQKPAVALLALMLQAQVVDDIPQKVLGALAQLGPSGFASVLPPGMDCGNLLGGVVEACLLRAAALPAEDPQGAQLEAFCGGLLANPALVDRYAPALCAAALQAFAKARARGAGDAAACARAEALLQRPVASLGERQPVALSAAFRRGVGAALERGADPEPLVRLLSPVVPAVDSPGDGLVPVVQGFEHTSARVRCQAVQAAAAGLEGSSGDAPRDRLLASLLLDAVQDRSAEVVQAALGLKGFWSSSPLAAAAKTVPALLARLCKLMAVGPVKGTSVQEMFANMFPAEAKVTILTPHLIRAVARVYVRTDCSPDIRQGADAIMLPIVILCLACKDQGDAAQSLLPAALGYAKASGHALLGALRDAAAAKAGSLLEAAARAAGPAALEDLCCLVEARLPPLPDGPVAAPLAEAAGPAPAGGAAAQGAAAAALAAALPGALEGLAPEKAERALARGAAACRQLAAHQRLASEGEQCSEPLRGLVRALLAGAAALPRPKRTGGVSRGGGASVVVRTLLGAVLDRPRSLAAELGSILHGANAAVARPELLRLALGPEAPRTSAVDGTGGDAGAANALMLLRSLLVSAKASDWPADQGLAVALVAKAAGAASPEVRAAAFAALEALAGAEWAGTAGTSWWRTPLAAALRDAGVLRPSEAVLNQAAWATAGPELDAAGAAGGTMSALLKHMVAHKGEVLQDSSAVCLALSKYLSKKGGAGKQERHGACAFWGVGLAMLAHTGHGERSLLEAVPAAGLLAGLGGALQKCAEEVAKAPQSAEVPEILFVASSAVQRLAPQGESRKKSSAAAGEAAARTLTQVMLPVLSAAADSLEGSGGAVSLRVAELCGAMCQSLAAVSAAGIEPEAAATGMAVVFRLCAAASSAQGPAAEQEAAAATSSTPQVAASSRAALAEADIGAGFLHQICAGSAAFKGKQLVGRRGRAAAELLSRQVVTLGSPGPDARELLEDLARLTREAAGLQAKLTARAVADEGGDTLSSMLSALAALSENLCGKEGSLAIDGAAVVEVACGAVSDVCKTLGAALTPRMLSTIIRTCGALSLLAPLAPGAQEPSAPLRACATALAAFAGPLGADSLAVLRASLRRLWVPETDGAGTLDGPAQSGLRLLLCAAFSGRPGLTAETDRPLLLSLSQAAGLGASLDCALLLLIARRAHAPAHTAGTAKKRAGSRKRRAAAAEELAVEEAILGGEVQLGGADAAADEALEMLMSVGARARYQCVGTLAQTLCALVAEAAGQAGPKGALAWGQGLLPAELLRAAGAEQAPWTLEVGLSVLVRFVSRHGLPDSMDAEAPVDVSAMRVTAFREDAEAESASAAAALSYVAWCACTMEVLLGAAEGGALAACRPHARELLALLLRSLAVNHPLTFFRAVCLTLQVPGFSPPVAKGDVLADSEVTLATSSLIMTAAGSALKDRKELRSRVGAERADDDDDEVDEEFQAAHNSLCVAAAQHVAGRFLGAGGVKVRKGVRADLERVAWQFLDSLCRLSGKRAGQPVVEMCLPTAAEHLAAFAAGGAVGEPEEQVAVAVCAYVGTAVEQVGRGILPNIGAVVPALLDVVGRLLTSRGEGAEGDAAATEQGAMGALRALVLSVGPFLSPFLPRLLGLFAELRAAPSRAPLLDGLGRELVASVPYRLLMPALSAAAAAAADGARAAGAAAGGALAAAQRVAVLLCWLCGASPPDVLAPDADAASETLLRLLGAGPATARAALGAVAEPSAAAEACRGRMLRRSVAARGGGGGIADKMFPGYKDKIWAALPKGVQEFKVKSENDGFEKAIAQHKSWQATLLQYKAKEQGLAPSAKYRKPAVDWRRQMERGTMHYGRWYEGPGGSDYRPGNTVDRLENVKAPFTDAEWEERKQHRSFDISGVGLIWRICKRISWTAGGQRWDDFVDMDPFQAPAARPAAAESGAAPAAAPATRDKVVKLSAVLDQGDDGEVRVADASTHAQWHANYQQQVLAAPAEDAEPSVEQLTALDHRVNGRGCSPYADFALWGPFARKGVRAAKFRAWYPTGDGTFTAKELPGPGNLQHWEAAWKVFATACIMLMAVARSALEHYAEKIRKLVHLWPECWHLIATADDQMRAEHMVRLKRRYEAKLAAGETPAPDWNSAAPWSTVYRLAADDEAFWDAHVRHPAAAWVARGGRGVLLAPEEAVALAHLPGGLAAITPPTEQRPPATGKRRKTGPQQQQQQRPQQASGNGGPPSTAHGSSAGGPRKQTNDSQKAQGPEVCKNWNQGNPANECGKLGAPSTCPKGRLHKCAKCGDASHKAPDSALIRVGQWGNALVRRPTSAGAAAGQPAAQPALAEVARPAPTAAAPASRQERREQENHLCVGGLRSTAASVARLPRLCALGKEVAALYDDWVSEYPEAAAVVQRFGDKSYTGPGSDLVEVWRSRLREHLGAPPEGQTAHEWGRPSPLQAELLHAWLQAGGDPEICLRDWCQVGAPLGVEVPIPTCGIFPAVPAADGAGTAGRLDLALAQGVFNYQSISDDPEGSAAEVHRYLEQDFAVSLPGPVAQQRFPGGSISRMALITKKKPDGGVERRIIVDLKRSRPTPVNSRARVPERPVLPRMRDLIRDTLALVHGAAPPGSADPAVDLEFAIADFSDAYMHLRTHPDELRHCLSPDVVPGRLLLWITLCFGLSGAPLIWCRVAAALARLVQSCVDHRQARMQLYLDDPMWALWGTKAQRDRQLGLALWVLIGMGVRIAWHKAVRGSAVVWIGASIVADVAAREITVSIPASMVAELLASLELLASGAMVSLRELKRCTGKHSWVAGLLPRIRWAVSIMYAVAASAEGDIRSGAEERRRLRREDPRPKHGLVAAKRIALPVRWLTALWCDMQGPVTRRISWARSPPATVVIVDASPWGLGLVLAHLASGRVLEYAHSDVLDDDERLLLVHRGSSSSQQALEALALLVALKLWGRFMRASSTTVDLRGDNSAALALAGKLSSSSPVMNFIGAELALELESLDVRDVQPTHIPGHWNVAADWVSRRSAPRSAATVPAELVGAKAHGAPGSDTASEPNGTPSAMLTSLFELSARRTLALIKGPPKRPRYASRSGTPPAPIPARWSNVRAGVPATSVVTHAPVIPCLAPGASASGSLPRFVPLAQPRGRSPHCILSQGAGQLVQHPSQEGNVDIGASGVDLQKRDFPRPPLPDAGHTRGSINAALSIAGDPVRLASALGALRQDFYANSSREAVSRKRADVCRLAEQAASSIPDVSAPFPLEVAVVHAVAAALKGARFKSAEQYLNELRLEHIERGAPASQQLARAFDQCKRSVRRGIGPKSKAAELREDGLRPTDVLESLQGISGHDLASPWRAWVVATRFLLREIELAAARLAHVDFPSAGSVRMRLPVSKTDTWGAGAAVTLKCTCLLGPFDKVSCPVHILVEHLEARRRVTGTRAQDARELEEPFFPDVAGGTVSKAAVIQGWQRLAVDGHPVLGGHSARRSGAKRYARSLWPLSSIQTVGRWASCTVLEYVEEALTDLPLDGQGRTASSSSEPPPEAQLEPLARRVANLEASMQSHAEARGRPTSRLPEVKISAPPAGWSRWVRSESSGTIHAVASPPDTPLPSWRTCCGWRFGSPASLSTFLSEAPAPDGANLCRKCPSPYQFALSLAAASPGGGDCVA</sequence>
<feature type="compositionally biased region" description="Acidic residues" evidence="7">
    <location>
        <begin position="141"/>
        <end position="163"/>
    </location>
</feature>
<dbReference type="InterPro" id="IPR013762">
    <property type="entry name" value="Integrase-like_cat_sf"/>
</dbReference>
<evidence type="ECO:0000256" key="6">
    <source>
        <dbReference type="SAM" id="Coils"/>
    </source>
</evidence>
<dbReference type="InterPro" id="IPR056750">
    <property type="entry name" value="RRM_ESF1"/>
</dbReference>
<feature type="region of interest" description="Disordered" evidence="7">
    <location>
        <begin position="420"/>
        <end position="581"/>
    </location>
</feature>
<comment type="similarity">
    <text evidence="2">Belongs to the ESF1 family.</text>
</comment>